<reference evidence="3" key="1">
    <citation type="submission" date="2016-10" db="EMBL/GenBank/DDBJ databases">
        <authorList>
            <person name="Varghese N."/>
            <person name="Submissions S."/>
        </authorList>
    </citation>
    <scope>NUCLEOTIDE SEQUENCE [LARGE SCALE GENOMIC DNA]</scope>
    <source>
        <strain evidence="3">CGMCC 4.3506</strain>
    </source>
</reference>
<dbReference type="Pfam" id="PF13304">
    <property type="entry name" value="AAA_21"/>
    <property type="match status" value="1"/>
</dbReference>
<dbReference type="Proteomes" id="UP000199623">
    <property type="component" value="Unassembled WGS sequence"/>
</dbReference>
<evidence type="ECO:0000313" key="2">
    <source>
        <dbReference type="EMBL" id="SDG32233.1"/>
    </source>
</evidence>
<dbReference type="GO" id="GO:0016887">
    <property type="term" value="F:ATP hydrolysis activity"/>
    <property type="evidence" value="ECO:0007669"/>
    <property type="project" value="InterPro"/>
</dbReference>
<dbReference type="SUPFAM" id="SSF52540">
    <property type="entry name" value="P-loop containing nucleoside triphosphate hydrolases"/>
    <property type="match status" value="1"/>
</dbReference>
<gene>
    <name evidence="2" type="ORF">SAMN05216553_107119</name>
</gene>
<dbReference type="InterPro" id="IPR027417">
    <property type="entry name" value="P-loop_NTPase"/>
</dbReference>
<dbReference type="STRING" id="200378.SAMN05216553_107119"/>
<feature type="domain" description="ATPase AAA-type core" evidence="1">
    <location>
        <begin position="4"/>
        <end position="237"/>
    </location>
</feature>
<dbReference type="Gene3D" id="3.40.50.300">
    <property type="entry name" value="P-loop containing nucleotide triphosphate hydrolases"/>
    <property type="match status" value="1"/>
</dbReference>
<name>A0A1G7TA81_9PSEU</name>
<accession>A0A1G7TA81</accession>
<protein>
    <recommendedName>
        <fullName evidence="1">ATPase AAA-type core domain-containing protein</fullName>
    </recommendedName>
</protein>
<dbReference type="PANTHER" id="PTHR40396:SF1">
    <property type="entry name" value="ATPASE AAA-TYPE CORE DOMAIN-CONTAINING PROTEIN"/>
    <property type="match status" value="1"/>
</dbReference>
<proteinExistence type="predicted"/>
<evidence type="ECO:0000313" key="3">
    <source>
        <dbReference type="Proteomes" id="UP000199623"/>
    </source>
</evidence>
<dbReference type="GO" id="GO:0005524">
    <property type="term" value="F:ATP binding"/>
    <property type="evidence" value="ECO:0007669"/>
    <property type="project" value="InterPro"/>
</dbReference>
<dbReference type="PANTHER" id="PTHR40396">
    <property type="entry name" value="ATPASE-LIKE PROTEIN"/>
    <property type="match status" value="1"/>
</dbReference>
<evidence type="ECO:0000259" key="1">
    <source>
        <dbReference type="Pfam" id="PF13304"/>
    </source>
</evidence>
<keyword evidence="3" id="KW-1185">Reference proteome</keyword>
<organism evidence="2 3">
    <name type="scientific">Lentzea fradiae</name>
    <dbReference type="NCBI Taxonomy" id="200378"/>
    <lineage>
        <taxon>Bacteria</taxon>
        <taxon>Bacillati</taxon>
        <taxon>Actinomycetota</taxon>
        <taxon>Actinomycetes</taxon>
        <taxon>Pseudonocardiales</taxon>
        <taxon>Pseudonocardiaceae</taxon>
        <taxon>Lentzea</taxon>
    </lineage>
</organism>
<dbReference type="AlphaFoldDB" id="A0A1G7TA81"/>
<dbReference type="EMBL" id="FNCC01000007">
    <property type="protein sequence ID" value="SDG32233.1"/>
    <property type="molecule type" value="Genomic_DNA"/>
</dbReference>
<dbReference type="InterPro" id="IPR003959">
    <property type="entry name" value="ATPase_AAA_core"/>
</dbReference>
<sequence length="310" mass="34943">MFVAEIVLEGVRHTYGFEIDDSVVVEEWLYSYPEKRKRVLFERAGSKFKFGTKIERRNFWDDAVSLVHPEALFLSFAGRSTVEPFRSVYDWFASDLVFRMEAGSLVDEAAIVDFLHGDPRVRDEIVSLARVADFGISDVVTVEEGLQPDVEVRVELRHGSSDERFDLSDESAGTRSWLGLLPAVVKTLRDGGTLVVDELDASLHPLLATRLVALFHDPATNTEGAQLIFTTHDATLLHPPYVDGVLDRDEIWFVEKDVRTGASTIYPLTDFKPRNEENLERRYLAGRYGAVPNLFEEDFASAIRGVNESA</sequence>